<keyword evidence="2" id="KW-1185">Reference proteome</keyword>
<evidence type="ECO:0000313" key="2">
    <source>
        <dbReference type="Proteomes" id="UP001062846"/>
    </source>
</evidence>
<organism evidence="1 2">
    <name type="scientific">Rhododendron molle</name>
    <name type="common">Chinese azalea</name>
    <name type="synonym">Azalea mollis</name>
    <dbReference type="NCBI Taxonomy" id="49168"/>
    <lineage>
        <taxon>Eukaryota</taxon>
        <taxon>Viridiplantae</taxon>
        <taxon>Streptophyta</taxon>
        <taxon>Embryophyta</taxon>
        <taxon>Tracheophyta</taxon>
        <taxon>Spermatophyta</taxon>
        <taxon>Magnoliopsida</taxon>
        <taxon>eudicotyledons</taxon>
        <taxon>Gunneridae</taxon>
        <taxon>Pentapetalae</taxon>
        <taxon>asterids</taxon>
        <taxon>Ericales</taxon>
        <taxon>Ericaceae</taxon>
        <taxon>Ericoideae</taxon>
        <taxon>Rhodoreae</taxon>
        <taxon>Rhododendron</taxon>
    </lineage>
</organism>
<evidence type="ECO:0000313" key="1">
    <source>
        <dbReference type="EMBL" id="KAI8527781.1"/>
    </source>
</evidence>
<sequence length="70" mass="7950">MERLSSSFQSRKLRSGQLADYWKKQQEYFPGKDASSQVGVENLIDLSLQKATLRVEIKRRPAIGPAVVDK</sequence>
<dbReference type="Proteomes" id="UP001062846">
    <property type="component" value="Chromosome 12"/>
</dbReference>
<proteinExistence type="predicted"/>
<accession>A0ACC0LHN5</accession>
<protein>
    <submittedName>
        <fullName evidence="1">Uncharacterized protein</fullName>
    </submittedName>
</protein>
<gene>
    <name evidence="1" type="ORF">RHMOL_Rhmol12G0101400</name>
</gene>
<reference evidence="1" key="1">
    <citation type="submission" date="2022-02" db="EMBL/GenBank/DDBJ databases">
        <title>Plant Genome Project.</title>
        <authorList>
            <person name="Zhang R.-G."/>
        </authorList>
    </citation>
    <scope>NUCLEOTIDE SEQUENCE</scope>
    <source>
        <strain evidence="1">AT1</strain>
    </source>
</reference>
<comment type="caution">
    <text evidence="1">The sequence shown here is derived from an EMBL/GenBank/DDBJ whole genome shotgun (WGS) entry which is preliminary data.</text>
</comment>
<name>A0ACC0LHN5_RHOML</name>
<dbReference type="EMBL" id="CM046399">
    <property type="protein sequence ID" value="KAI8527781.1"/>
    <property type="molecule type" value="Genomic_DNA"/>
</dbReference>